<accession>A0ABD0JRK8</accession>
<reference evidence="1 2" key="1">
    <citation type="journal article" date="2023" name="Sci. Data">
        <title>Genome assembly of the Korean intertidal mud-creeper Batillaria attramentaria.</title>
        <authorList>
            <person name="Patra A.K."/>
            <person name="Ho P.T."/>
            <person name="Jun S."/>
            <person name="Lee S.J."/>
            <person name="Kim Y."/>
            <person name="Won Y.J."/>
        </authorList>
    </citation>
    <scope>NUCLEOTIDE SEQUENCE [LARGE SCALE GENOMIC DNA]</scope>
    <source>
        <strain evidence="1">Wonlab-2016</strain>
    </source>
</reference>
<gene>
    <name evidence="1" type="ORF">BaRGS_00031207</name>
</gene>
<dbReference type="EMBL" id="JACVVK020000347">
    <property type="protein sequence ID" value="KAK7477522.1"/>
    <property type="molecule type" value="Genomic_DNA"/>
</dbReference>
<dbReference type="Proteomes" id="UP001519460">
    <property type="component" value="Unassembled WGS sequence"/>
</dbReference>
<organism evidence="1 2">
    <name type="scientific">Batillaria attramentaria</name>
    <dbReference type="NCBI Taxonomy" id="370345"/>
    <lineage>
        <taxon>Eukaryota</taxon>
        <taxon>Metazoa</taxon>
        <taxon>Spiralia</taxon>
        <taxon>Lophotrochozoa</taxon>
        <taxon>Mollusca</taxon>
        <taxon>Gastropoda</taxon>
        <taxon>Caenogastropoda</taxon>
        <taxon>Sorbeoconcha</taxon>
        <taxon>Cerithioidea</taxon>
        <taxon>Batillariidae</taxon>
        <taxon>Batillaria</taxon>
    </lineage>
</organism>
<evidence type="ECO:0000313" key="2">
    <source>
        <dbReference type="Proteomes" id="UP001519460"/>
    </source>
</evidence>
<evidence type="ECO:0000313" key="1">
    <source>
        <dbReference type="EMBL" id="KAK7477522.1"/>
    </source>
</evidence>
<proteinExistence type="predicted"/>
<protein>
    <submittedName>
        <fullName evidence="1">Uncharacterized protein</fullName>
    </submittedName>
</protein>
<dbReference type="AlphaFoldDB" id="A0ABD0JRK8"/>
<sequence length="81" mass="8931">MRNSPRDPKFLVKKLLSKARVCEVGPSPNDVQVPTLTAASQSQHSYYSAPWEGGCMLATPVREMLLENHTTTLLPRAVPVL</sequence>
<name>A0ABD0JRK8_9CAEN</name>
<keyword evidence="2" id="KW-1185">Reference proteome</keyword>
<comment type="caution">
    <text evidence="1">The sequence shown here is derived from an EMBL/GenBank/DDBJ whole genome shotgun (WGS) entry which is preliminary data.</text>
</comment>